<organism evidence="2 3">
    <name type="scientific">Pararoseomonas baculiformis</name>
    <dbReference type="NCBI Taxonomy" id="2820812"/>
    <lineage>
        <taxon>Bacteria</taxon>
        <taxon>Pseudomonadati</taxon>
        <taxon>Pseudomonadota</taxon>
        <taxon>Alphaproteobacteria</taxon>
        <taxon>Acetobacterales</taxon>
        <taxon>Acetobacteraceae</taxon>
        <taxon>Pararoseomonas</taxon>
    </lineage>
</organism>
<protein>
    <submittedName>
        <fullName evidence="2">Tripartite tricarboxylate transporter substrate binding protein</fullName>
    </submittedName>
</protein>
<gene>
    <name evidence="2" type="ORF">J8J14_17435</name>
</gene>
<evidence type="ECO:0000256" key="1">
    <source>
        <dbReference type="ARBA" id="ARBA00006987"/>
    </source>
</evidence>
<keyword evidence="3" id="KW-1185">Reference proteome</keyword>
<reference evidence="2 3" key="1">
    <citation type="submission" date="2021-03" db="EMBL/GenBank/DDBJ databases">
        <authorList>
            <person name="So Y."/>
        </authorList>
    </citation>
    <scope>NUCLEOTIDE SEQUENCE [LARGE SCALE GENOMIC DNA]</scope>
    <source>
        <strain evidence="2 3">SSH11</strain>
    </source>
</reference>
<dbReference type="Gene3D" id="3.40.190.150">
    <property type="entry name" value="Bordetella uptake gene, domain 1"/>
    <property type="match status" value="1"/>
</dbReference>
<comment type="caution">
    <text evidence="2">The sequence shown here is derived from an EMBL/GenBank/DDBJ whole genome shotgun (WGS) entry which is preliminary data.</text>
</comment>
<dbReference type="EMBL" id="JAGIZB010000018">
    <property type="protein sequence ID" value="MBP0446560.1"/>
    <property type="molecule type" value="Genomic_DNA"/>
</dbReference>
<dbReference type="Gene3D" id="3.40.190.10">
    <property type="entry name" value="Periplasmic binding protein-like II"/>
    <property type="match status" value="1"/>
</dbReference>
<dbReference type="RefSeq" id="WP_209380828.1">
    <property type="nucleotide sequence ID" value="NZ_JAGIZB010000018.1"/>
</dbReference>
<dbReference type="InterPro" id="IPR042100">
    <property type="entry name" value="Bug_dom1"/>
</dbReference>
<dbReference type="PANTHER" id="PTHR42928:SF5">
    <property type="entry name" value="BLR1237 PROTEIN"/>
    <property type="match status" value="1"/>
</dbReference>
<name>A0ABS4AJ69_9PROT</name>
<dbReference type="SUPFAM" id="SSF53850">
    <property type="entry name" value="Periplasmic binding protein-like II"/>
    <property type="match status" value="1"/>
</dbReference>
<evidence type="ECO:0000313" key="2">
    <source>
        <dbReference type="EMBL" id="MBP0446560.1"/>
    </source>
</evidence>
<evidence type="ECO:0000313" key="3">
    <source>
        <dbReference type="Proteomes" id="UP000681594"/>
    </source>
</evidence>
<dbReference type="Proteomes" id="UP000681594">
    <property type="component" value="Unassembled WGS sequence"/>
</dbReference>
<dbReference type="Pfam" id="PF03401">
    <property type="entry name" value="TctC"/>
    <property type="match status" value="1"/>
</dbReference>
<accession>A0ABS4AJ69</accession>
<dbReference type="CDD" id="cd07012">
    <property type="entry name" value="PBP2_Bug_TTT"/>
    <property type="match status" value="1"/>
</dbReference>
<dbReference type="InterPro" id="IPR005064">
    <property type="entry name" value="BUG"/>
</dbReference>
<comment type="similarity">
    <text evidence="1">Belongs to the UPF0065 (bug) family.</text>
</comment>
<dbReference type="PIRSF" id="PIRSF017082">
    <property type="entry name" value="YflP"/>
    <property type="match status" value="1"/>
</dbReference>
<proteinExistence type="inferred from homology"/>
<sequence>MESEPIPPPTRRRINRAALASLGLLAAPRIGRAQGGDFPNRALRIVVPFAAGSGSDVYSRFFGKKLSELLGQPVVVENRPGADGAIAVRSLQSDPPDGHTLFLGSNTPMAVNLATLRTFPYDPVKDLRPISGMTRSMALFMVPPRSPLRTVADLEERGRRQPAVQSGTYSVGYQLAAAQFSSKAGFAFETVLYRGLAQTLTDLMGQRIELAVIDSTGSIPTAKSGEVRALAVTGEQRHPDLPEVPTLRESGYPEAVHYSWTAFWVDARTPDQRVNALSEAMEKALAQPDSRSFIEANGAEIMPFGPERMREFQMSEIDRFRRAAEASNFQPQ</sequence>
<dbReference type="PANTHER" id="PTHR42928">
    <property type="entry name" value="TRICARBOXYLATE-BINDING PROTEIN"/>
    <property type="match status" value="1"/>
</dbReference>